<keyword evidence="2" id="KW-1133">Transmembrane helix</keyword>
<feature type="transmembrane region" description="Helical" evidence="2">
    <location>
        <begin position="151"/>
        <end position="178"/>
    </location>
</feature>
<sequence>MPENTVRPEVKQEDYPCLYLFPHHHQFWQHSQLQNQSLLKPFEVMSSLSKSLSLSSTQQQELTVDDIEDFDDDDDLDEVDSRRYSRRVLNDAADFVLGLPPFAIGWASLSVELLQSFGLICRLFSRFLLRNKDPSCHGTLTFPCHTEVPRILLFGLFGFAHAILAPFNFKVLAFSLIITGNMMLKEQIDMIFRDNTILKRAVAIQHERQKEFNDKNQEVHQLKQLIVQYQEQLRTLELKDATSYVIFS</sequence>
<gene>
    <name evidence="3" type="ORF">CQW23_26371</name>
</gene>
<dbReference type="PANTHER" id="PTHR31245:SF30">
    <property type="entry name" value="CUE DOMAIN-CONTAINING PROTEIN"/>
    <property type="match status" value="1"/>
</dbReference>
<reference evidence="4" key="2">
    <citation type="journal article" date="2017" name="J. Anim. Genet.">
        <title>Multiple reference genome sequences of hot pepper reveal the massive evolution of plant disease resistance genes by retroduplication.</title>
        <authorList>
            <person name="Kim S."/>
            <person name="Park J."/>
            <person name="Yeom S.-I."/>
            <person name="Kim Y.-M."/>
            <person name="Seo E."/>
            <person name="Kim K.-T."/>
            <person name="Kim M.-S."/>
            <person name="Lee J.M."/>
            <person name="Cheong K."/>
            <person name="Shin H.-S."/>
            <person name="Kim S.-B."/>
            <person name="Han K."/>
            <person name="Lee J."/>
            <person name="Park M."/>
            <person name="Lee H.-A."/>
            <person name="Lee H.-Y."/>
            <person name="Lee Y."/>
            <person name="Oh S."/>
            <person name="Lee J.H."/>
            <person name="Choi E."/>
            <person name="Choi E."/>
            <person name="Lee S.E."/>
            <person name="Jeon J."/>
            <person name="Kim H."/>
            <person name="Choi G."/>
            <person name="Song H."/>
            <person name="Lee J."/>
            <person name="Lee S.-C."/>
            <person name="Kwon J.-K."/>
            <person name="Lee H.-Y."/>
            <person name="Koo N."/>
            <person name="Hong Y."/>
            <person name="Kim R.W."/>
            <person name="Kang W.-H."/>
            <person name="Huh J.H."/>
            <person name="Kang B.-C."/>
            <person name="Yang T.-J."/>
            <person name="Lee Y.-H."/>
            <person name="Bennetzen J.L."/>
            <person name="Choi D."/>
        </authorList>
    </citation>
    <scope>NUCLEOTIDE SEQUENCE [LARGE SCALE GENOMIC DNA]</scope>
    <source>
        <strain evidence="4">cv. PBC81</strain>
    </source>
</reference>
<dbReference type="Proteomes" id="UP000224567">
    <property type="component" value="Unassembled WGS sequence"/>
</dbReference>
<evidence type="ECO:0000313" key="3">
    <source>
        <dbReference type="EMBL" id="PHT34571.1"/>
    </source>
</evidence>
<accession>A0A2G2VNM3</accession>
<dbReference type="STRING" id="33114.A0A2G2VNM3"/>
<dbReference type="OrthoDB" id="992990at2759"/>
<dbReference type="EMBL" id="MLFT02000011">
    <property type="protein sequence ID" value="PHT34571.1"/>
    <property type="molecule type" value="Genomic_DNA"/>
</dbReference>
<protein>
    <submittedName>
        <fullName evidence="3">Uncharacterized protein</fullName>
    </submittedName>
</protein>
<dbReference type="AlphaFoldDB" id="A0A2G2VNM3"/>
<dbReference type="PANTHER" id="PTHR31245">
    <property type="entry name" value="UBIQUITIN SYSTEM COMPONENT CUE PROTEIN"/>
    <property type="match status" value="1"/>
</dbReference>
<keyword evidence="4" id="KW-1185">Reference proteome</keyword>
<organism evidence="3 4">
    <name type="scientific">Capsicum baccatum</name>
    <name type="common">Peruvian pepper</name>
    <dbReference type="NCBI Taxonomy" id="33114"/>
    <lineage>
        <taxon>Eukaryota</taxon>
        <taxon>Viridiplantae</taxon>
        <taxon>Streptophyta</taxon>
        <taxon>Embryophyta</taxon>
        <taxon>Tracheophyta</taxon>
        <taxon>Spermatophyta</taxon>
        <taxon>Magnoliopsida</taxon>
        <taxon>eudicotyledons</taxon>
        <taxon>Gunneridae</taxon>
        <taxon>Pentapetalae</taxon>
        <taxon>asterids</taxon>
        <taxon>lamiids</taxon>
        <taxon>Solanales</taxon>
        <taxon>Solanaceae</taxon>
        <taxon>Solanoideae</taxon>
        <taxon>Capsiceae</taxon>
        <taxon>Capsicum</taxon>
    </lineage>
</organism>
<feature type="coiled-coil region" evidence="1">
    <location>
        <begin position="212"/>
        <end position="239"/>
    </location>
</feature>
<evidence type="ECO:0000256" key="1">
    <source>
        <dbReference type="SAM" id="Coils"/>
    </source>
</evidence>
<keyword evidence="1" id="KW-0175">Coiled coil</keyword>
<proteinExistence type="predicted"/>
<keyword evidence="2" id="KW-0812">Transmembrane</keyword>
<evidence type="ECO:0000256" key="2">
    <source>
        <dbReference type="SAM" id="Phobius"/>
    </source>
</evidence>
<keyword evidence="2" id="KW-0472">Membrane</keyword>
<comment type="caution">
    <text evidence="3">The sequence shown here is derived from an EMBL/GenBank/DDBJ whole genome shotgun (WGS) entry which is preliminary data.</text>
</comment>
<reference evidence="3 4" key="1">
    <citation type="journal article" date="2017" name="Genome Biol.">
        <title>New reference genome sequences of hot pepper reveal the massive evolution of plant disease-resistance genes by retroduplication.</title>
        <authorList>
            <person name="Kim S."/>
            <person name="Park J."/>
            <person name="Yeom S.I."/>
            <person name="Kim Y.M."/>
            <person name="Seo E."/>
            <person name="Kim K.T."/>
            <person name="Kim M.S."/>
            <person name="Lee J.M."/>
            <person name="Cheong K."/>
            <person name="Shin H.S."/>
            <person name="Kim S.B."/>
            <person name="Han K."/>
            <person name="Lee J."/>
            <person name="Park M."/>
            <person name="Lee H.A."/>
            <person name="Lee H.Y."/>
            <person name="Lee Y."/>
            <person name="Oh S."/>
            <person name="Lee J.H."/>
            <person name="Choi E."/>
            <person name="Choi E."/>
            <person name="Lee S.E."/>
            <person name="Jeon J."/>
            <person name="Kim H."/>
            <person name="Choi G."/>
            <person name="Song H."/>
            <person name="Lee J."/>
            <person name="Lee S.C."/>
            <person name="Kwon J.K."/>
            <person name="Lee H.Y."/>
            <person name="Koo N."/>
            <person name="Hong Y."/>
            <person name="Kim R.W."/>
            <person name="Kang W.H."/>
            <person name="Huh J.H."/>
            <person name="Kang B.C."/>
            <person name="Yang T.J."/>
            <person name="Lee Y.H."/>
            <person name="Bennetzen J.L."/>
            <person name="Choi D."/>
        </authorList>
    </citation>
    <scope>NUCLEOTIDE SEQUENCE [LARGE SCALE GENOMIC DNA]</scope>
    <source>
        <strain evidence="4">cv. PBC81</strain>
    </source>
</reference>
<evidence type="ECO:0000313" key="4">
    <source>
        <dbReference type="Proteomes" id="UP000224567"/>
    </source>
</evidence>
<name>A0A2G2VNM3_CAPBA</name>